<dbReference type="AlphaFoldDB" id="A0A2P5TL22"/>
<comment type="caution">
    <text evidence="2">The sequence shown here is derived from an EMBL/GenBank/DDBJ whole genome shotgun (WGS) entry which is preliminary data.</text>
</comment>
<evidence type="ECO:0000313" key="2">
    <source>
        <dbReference type="EMBL" id="PPL15946.1"/>
    </source>
</evidence>
<organism evidence="2 3">
    <name type="scientific">Oceanisphaera arctica</name>
    <dbReference type="NCBI Taxonomy" id="641510"/>
    <lineage>
        <taxon>Bacteria</taxon>
        <taxon>Pseudomonadati</taxon>
        <taxon>Pseudomonadota</taxon>
        <taxon>Gammaproteobacteria</taxon>
        <taxon>Aeromonadales</taxon>
        <taxon>Aeromonadaceae</taxon>
        <taxon>Oceanisphaera</taxon>
    </lineage>
</organism>
<dbReference type="Proteomes" id="UP000242231">
    <property type="component" value="Unassembled WGS sequence"/>
</dbReference>
<feature type="transmembrane region" description="Helical" evidence="1">
    <location>
        <begin position="244"/>
        <end position="263"/>
    </location>
</feature>
<gene>
    <name evidence="2" type="ORF">UN63_10640</name>
</gene>
<dbReference type="PANTHER" id="PTHR30569">
    <property type="entry name" value="CYTOSINE TRANSPORTER CODB"/>
    <property type="match status" value="1"/>
</dbReference>
<feature type="transmembrane region" description="Helical" evidence="1">
    <location>
        <begin position="391"/>
        <end position="408"/>
    </location>
</feature>
<dbReference type="InterPro" id="IPR030191">
    <property type="entry name" value="CodB"/>
</dbReference>
<keyword evidence="1" id="KW-0472">Membrane</keyword>
<dbReference type="PANTHER" id="PTHR30569:SF0">
    <property type="entry name" value="CYTOSINE PERMEASE"/>
    <property type="match status" value="1"/>
</dbReference>
<dbReference type="OrthoDB" id="9056232at2"/>
<feature type="transmembrane region" description="Helical" evidence="1">
    <location>
        <begin position="204"/>
        <end position="223"/>
    </location>
</feature>
<evidence type="ECO:0000256" key="1">
    <source>
        <dbReference type="SAM" id="Phobius"/>
    </source>
</evidence>
<feature type="transmembrane region" description="Helical" evidence="1">
    <location>
        <begin position="139"/>
        <end position="159"/>
    </location>
</feature>
<feature type="transmembrane region" description="Helical" evidence="1">
    <location>
        <begin position="166"/>
        <end position="184"/>
    </location>
</feature>
<accession>A0A2P5TL22</accession>
<feature type="transmembrane region" description="Helical" evidence="1">
    <location>
        <begin position="414"/>
        <end position="430"/>
    </location>
</feature>
<reference evidence="3" key="1">
    <citation type="submission" date="2016-11" db="EMBL/GenBank/DDBJ databases">
        <authorList>
            <person name="Sisinthy S."/>
            <person name="Ara S."/>
            <person name="Gundlapally S.R."/>
        </authorList>
    </citation>
    <scope>NUCLEOTIDE SEQUENCE [LARGE SCALE GENOMIC DNA]</scope>
    <source>
        <strain evidence="3">V1-41</strain>
    </source>
</reference>
<feature type="transmembrane region" description="Helical" evidence="1">
    <location>
        <begin position="351"/>
        <end position="371"/>
    </location>
</feature>
<dbReference type="GO" id="GO:0015209">
    <property type="term" value="F:cytosine transmembrane transporter activity"/>
    <property type="evidence" value="ECO:0007669"/>
    <property type="project" value="InterPro"/>
</dbReference>
<keyword evidence="3" id="KW-1185">Reference proteome</keyword>
<feature type="transmembrane region" description="Helical" evidence="1">
    <location>
        <begin position="326"/>
        <end position="345"/>
    </location>
</feature>
<keyword evidence="1" id="KW-1133">Transmembrane helix</keyword>
<feature type="transmembrane region" description="Helical" evidence="1">
    <location>
        <begin position="275"/>
        <end position="294"/>
    </location>
</feature>
<sequence>MANISHPQSSDPDFTRSPVPQSARMSRFGLTMAWWSVCSAMFWLVVSATLAIHYGTVNTLIGLGLSALCYSLINAVISRHAIRTGLSVGLFSQTLLGRSGAALATLIFFATAIYYGVFEGSVIAVAIQGYFPSLTLNQAYLLVVLYSVPLVLGSVQRWLDKLNGVLLPFYLLGLAAAVLMTLNTYGYSHAWLELGPEGGASADGWWRCFSYFMGVWILMMYTWDYARMGKEEDADYHARFNFGLPFYAFTFLVNGVVGIFLAASIPTDGPVTEVSVVLALLKLMGFAGLAFVWVSQTRINTANFYLATINLQSCLEKGLGLRLPKLACGVLVGVVVYLLMLTNVFEFILQALAYQGIFVVAWVGLALSHIFFDPGTVRYGEQAPRFRSAGLGAWLAAAGLGIGCMIAGEQWSNLSAPLSFVTAFGLYSVLNRRSARLASAAQSEADPASS</sequence>
<dbReference type="GO" id="GO:0005886">
    <property type="term" value="C:plasma membrane"/>
    <property type="evidence" value="ECO:0007669"/>
    <property type="project" value="TreeGrafter"/>
</dbReference>
<feature type="transmembrane region" description="Helical" evidence="1">
    <location>
        <begin position="32"/>
        <end position="54"/>
    </location>
</feature>
<name>A0A2P5TL22_9GAMM</name>
<protein>
    <submittedName>
        <fullName evidence="2">Allantoin permease</fullName>
    </submittedName>
</protein>
<feature type="transmembrane region" description="Helical" evidence="1">
    <location>
        <begin position="60"/>
        <end position="82"/>
    </location>
</feature>
<keyword evidence="1" id="KW-0812">Transmembrane</keyword>
<evidence type="ECO:0000313" key="3">
    <source>
        <dbReference type="Proteomes" id="UP000242231"/>
    </source>
</evidence>
<feature type="transmembrane region" description="Helical" evidence="1">
    <location>
        <begin position="103"/>
        <end position="127"/>
    </location>
</feature>
<dbReference type="RefSeq" id="WP_104486744.1">
    <property type="nucleotide sequence ID" value="NZ_BMYB01000015.1"/>
</dbReference>
<dbReference type="Gene3D" id="1.10.4160.10">
    <property type="entry name" value="Hydantoin permease"/>
    <property type="match status" value="1"/>
</dbReference>
<proteinExistence type="predicted"/>
<dbReference type="EMBL" id="MPZM01000022">
    <property type="protein sequence ID" value="PPL15946.1"/>
    <property type="molecule type" value="Genomic_DNA"/>
</dbReference>